<dbReference type="FunFam" id="1.20.140.150:FF:000012">
    <property type="entry name" value="Claudin"/>
    <property type="match status" value="1"/>
</dbReference>
<evidence type="ECO:0000256" key="23">
    <source>
        <dbReference type="SAM" id="Phobius"/>
    </source>
</evidence>
<evidence type="ECO:0000256" key="5">
    <source>
        <dbReference type="ARBA" id="ARBA00022448"/>
    </source>
</evidence>
<evidence type="ECO:0000256" key="21">
    <source>
        <dbReference type="ARBA" id="ARBA00070914"/>
    </source>
</evidence>
<feature type="transmembrane region" description="Helical" evidence="23">
    <location>
        <begin position="239"/>
        <end position="262"/>
    </location>
</feature>
<sequence>MTCRTPLLIIACSYYSYCNLRRLQWGVRKSRRPVFSHPQVPETLKTLTGSSHLNGPRAGVCPCVPPERMLAKMRLLLQYAACVFAFFSVGFLIVATWTDCWMVNADDSLEVSTKCRGLWWECVTNAFDGIRTCEDYDSIFAEHSLKLVATRALMITADILAGFGFITLLLGLDCVKFLPDEPYIKVRICFVAGTTLLIAGAPGIIGSVWYAVDVYVERSSLILHNIFLGIQYKFGWSCWLAMAGSLGCFLAGAVLTCCLYIFKGIGPEKNYPYSMRKAHSTAGVSMAKSYLAPQTETAKMYAVDTRV</sequence>
<comment type="catalytic activity">
    <reaction evidence="18">
        <text>Rb(+)(in) = Rb(+)(out)</text>
        <dbReference type="Rhea" id="RHEA:78547"/>
        <dbReference type="ChEBI" id="CHEBI:49847"/>
    </reaction>
</comment>
<evidence type="ECO:0000256" key="18">
    <source>
        <dbReference type="ARBA" id="ARBA00044657"/>
    </source>
</evidence>
<evidence type="ECO:0000256" key="15">
    <source>
        <dbReference type="ARBA" id="ARBA00036239"/>
    </source>
</evidence>
<evidence type="ECO:0000256" key="16">
    <source>
        <dbReference type="ARBA" id="ARBA00036634"/>
    </source>
</evidence>
<comment type="subcellular location">
    <subcellularLocation>
        <location evidence="1">Cell junction</location>
        <location evidence="1">Tight junction</location>
    </subcellularLocation>
    <subcellularLocation>
        <location evidence="2">Cell membrane</location>
        <topology evidence="2">Multi-pass membrane protein</topology>
    </subcellularLocation>
</comment>
<keyword evidence="8" id="KW-0460">Magnesium</keyword>
<keyword evidence="5" id="KW-0813">Transport</keyword>
<dbReference type="Proteomes" id="UP000248480">
    <property type="component" value="Unplaced"/>
</dbReference>
<comment type="catalytic activity">
    <reaction evidence="14">
        <text>K(+)(in) = K(+)(out)</text>
        <dbReference type="Rhea" id="RHEA:29463"/>
        <dbReference type="ChEBI" id="CHEBI:29103"/>
    </reaction>
</comment>
<accession>A0A2Y9DVX6</accession>
<reference evidence="25" key="1">
    <citation type="submission" date="2025-08" db="UniProtKB">
        <authorList>
            <consortium name="RefSeq"/>
        </authorList>
    </citation>
    <scope>IDENTIFICATION</scope>
</reference>
<dbReference type="Pfam" id="PF00822">
    <property type="entry name" value="PMP22_Claudin"/>
    <property type="match status" value="1"/>
</dbReference>
<evidence type="ECO:0000256" key="11">
    <source>
        <dbReference type="ARBA" id="ARBA00023065"/>
    </source>
</evidence>
<name>A0A2Y9DVX6_TRIMA</name>
<keyword evidence="4" id="KW-0796">Tight junction</keyword>
<evidence type="ECO:0000313" key="25">
    <source>
        <dbReference type="RefSeq" id="XP_004382287.1"/>
    </source>
</evidence>
<proteinExistence type="inferred from homology"/>
<evidence type="ECO:0000256" key="20">
    <source>
        <dbReference type="ARBA" id="ARBA00058984"/>
    </source>
</evidence>
<evidence type="ECO:0000256" key="6">
    <source>
        <dbReference type="ARBA" id="ARBA00022475"/>
    </source>
</evidence>
<dbReference type="PRINTS" id="PR01077">
    <property type="entry name" value="CLAUDIN"/>
</dbReference>
<organism evidence="24 25">
    <name type="scientific">Trichechus manatus latirostris</name>
    <name type="common">Florida manatee</name>
    <dbReference type="NCBI Taxonomy" id="127582"/>
    <lineage>
        <taxon>Eukaryota</taxon>
        <taxon>Metazoa</taxon>
        <taxon>Chordata</taxon>
        <taxon>Craniata</taxon>
        <taxon>Vertebrata</taxon>
        <taxon>Euteleostomi</taxon>
        <taxon>Mammalia</taxon>
        <taxon>Eutheria</taxon>
        <taxon>Afrotheria</taxon>
        <taxon>Sirenia</taxon>
        <taxon>Trichechidae</taxon>
        <taxon>Trichechus</taxon>
    </lineage>
</organism>
<dbReference type="GO" id="GO:0006811">
    <property type="term" value="P:monoatomic ion transport"/>
    <property type="evidence" value="ECO:0007669"/>
    <property type="project" value="UniProtKB-KW"/>
</dbReference>
<evidence type="ECO:0000256" key="9">
    <source>
        <dbReference type="ARBA" id="ARBA00022949"/>
    </source>
</evidence>
<dbReference type="GO" id="GO:0005923">
    <property type="term" value="C:bicellular tight junction"/>
    <property type="evidence" value="ECO:0007669"/>
    <property type="project" value="UniProtKB-SubCell"/>
</dbReference>
<evidence type="ECO:0000256" key="13">
    <source>
        <dbReference type="ARBA" id="ARBA00034269"/>
    </source>
</evidence>
<comment type="catalytic activity">
    <reaction evidence="17">
        <text>Li(+)(in) = Li(+)(out)</text>
        <dbReference type="Rhea" id="RHEA:78551"/>
        <dbReference type="ChEBI" id="CHEBI:49713"/>
    </reaction>
</comment>
<dbReference type="InParanoid" id="A0A2Y9DVX6"/>
<dbReference type="AlphaFoldDB" id="A0A2Y9DVX6"/>
<evidence type="ECO:0000256" key="1">
    <source>
        <dbReference type="ARBA" id="ARBA00004435"/>
    </source>
</evidence>
<feature type="transmembrane region" description="Helical" evidence="23">
    <location>
        <begin position="76"/>
        <end position="97"/>
    </location>
</feature>
<feature type="transmembrane region" description="Helical" evidence="23">
    <location>
        <begin position="184"/>
        <end position="212"/>
    </location>
</feature>
<evidence type="ECO:0000256" key="10">
    <source>
        <dbReference type="ARBA" id="ARBA00022989"/>
    </source>
</evidence>
<comment type="catalytic activity">
    <reaction evidence="19">
        <text>Cs(+)(in) = Cs(+)(out)</text>
        <dbReference type="Rhea" id="RHEA:78555"/>
        <dbReference type="ChEBI" id="CHEBI:49547"/>
    </reaction>
</comment>
<protein>
    <recommendedName>
        <fullName evidence="21">Claudin-16</fullName>
    </recommendedName>
    <alternativeName>
        <fullName evidence="22">Paracellin-1</fullName>
    </alternativeName>
</protein>
<keyword evidence="11" id="KW-0406">Ion transport</keyword>
<dbReference type="InterPro" id="IPR004031">
    <property type="entry name" value="PMP22/EMP/MP20/Claudin"/>
</dbReference>
<comment type="catalytic activity">
    <reaction evidence="13">
        <text>Mg(2+)(in) = Mg(2+)(out)</text>
        <dbReference type="Rhea" id="RHEA:29827"/>
        <dbReference type="ChEBI" id="CHEBI:18420"/>
    </reaction>
</comment>
<evidence type="ECO:0000256" key="19">
    <source>
        <dbReference type="ARBA" id="ARBA00044691"/>
    </source>
</evidence>
<comment type="catalytic activity">
    <reaction evidence="16">
        <text>Ca(2+)(in) = Ca(2+)(out)</text>
        <dbReference type="Rhea" id="RHEA:29671"/>
        <dbReference type="ChEBI" id="CHEBI:29108"/>
    </reaction>
</comment>
<dbReference type="OrthoDB" id="8498983at2759"/>
<dbReference type="PANTHER" id="PTHR12002">
    <property type="entry name" value="CLAUDIN"/>
    <property type="match status" value="1"/>
</dbReference>
<dbReference type="InterPro" id="IPR003927">
    <property type="entry name" value="Claudin16"/>
</dbReference>
<dbReference type="GeneID" id="101348780"/>
<dbReference type="CTD" id="10686"/>
<evidence type="ECO:0000256" key="3">
    <source>
        <dbReference type="ARBA" id="ARBA00008295"/>
    </source>
</evidence>
<evidence type="ECO:0000256" key="7">
    <source>
        <dbReference type="ARBA" id="ARBA00022692"/>
    </source>
</evidence>
<evidence type="ECO:0000256" key="22">
    <source>
        <dbReference type="ARBA" id="ARBA00081611"/>
    </source>
</evidence>
<evidence type="ECO:0000256" key="12">
    <source>
        <dbReference type="ARBA" id="ARBA00023136"/>
    </source>
</evidence>
<keyword evidence="6" id="KW-1003">Cell membrane</keyword>
<keyword evidence="10 23" id="KW-1133">Transmembrane helix</keyword>
<evidence type="ECO:0000313" key="24">
    <source>
        <dbReference type="Proteomes" id="UP000248480"/>
    </source>
</evidence>
<gene>
    <name evidence="25" type="primary">CLDN16</name>
</gene>
<evidence type="ECO:0000256" key="4">
    <source>
        <dbReference type="ARBA" id="ARBA00022427"/>
    </source>
</evidence>
<dbReference type="RefSeq" id="XP_004382287.1">
    <property type="nucleotide sequence ID" value="XM_004382230.3"/>
</dbReference>
<dbReference type="Gene3D" id="1.20.140.150">
    <property type="match status" value="1"/>
</dbReference>
<dbReference type="InterPro" id="IPR017974">
    <property type="entry name" value="Claudin_CS"/>
</dbReference>
<dbReference type="InterPro" id="IPR006187">
    <property type="entry name" value="Claudin"/>
</dbReference>
<evidence type="ECO:0000256" key="14">
    <source>
        <dbReference type="ARBA" id="ARBA00034430"/>
    </source>
</evidence>
<dbReference type="PRINTS" id="PR01447">
    <property type="entry name" value="CLAUDIN16"/>
</dbReference>
<comment type="catalytic activity">
    <reaction evidence="15">
        <text>Na(+)(in) = Na(+)(out)</text>
        <dbReference type="Rhea" id="RHEA:34963"/>
        <dbReference type="ChEBI" id="CHEBI:29101"/>
    </reaction>
</comment>
<feature type="transmembrane region" description="Helical" evidence="23">
    <location>
        <begin position="152"/>
        <end position="172"/>
    </location>
</feature>
<keyword evidence="24" id="KW-1185">Reference proteome</keyword>
<dbReference type="GO" id="GO:0160184">
    <property type="term" value="P:paracellular transport"/>
    <property type="evidence" value="ECO:0007669"/>
    <property type="project" value="UniProtKB-ARBA"/>
</dbReference>
<dbReference type="PROSITE" id="PS01346">
    <property type="entry name" value="CLAUDIN"/>
    <property type="match status" value="1"/>
</dbReference>
<evidence type="ECO:0000256" key="8">
    <source>
        <dbReference type="ARBA" id="ARBA00022842"/>
    </source>
</evidence>
<keyword evidence="7 23" id="KW-0812">Transmembrane</keyword>
<evidence type="ECO:0000256" key="2">
    <source>
        <dbReference type="ARBA" id="ARBA00004651"/>
    </source>
</evidence>
<evidence type="ECO:0000256" key="17">
    <source>
        <dbReference type="ARBA" id="ARBA00044635"/>
    </source>
</evidence>
<comment type="similarity">
    <text evidence="3">Belongs to the claudin family.</text>
</comment>
<dbReference type="GO" id="GO:0005198">
    <property type="term" value="F:structural molecule activity"/>
    <property type="evidence" value="ECO:0007669"/>
    <property type="project" value="InterPro"/>
</dbReference>
<dbReference type="GO" id="GO:0005886">
    <property type="term" value="C:plasma membrane"/>
    <property type="evidence" value="ECO:0007669"/>
    <property type="project" value="UniProtKB-SubCell"/>
</dbReference>
<keyword evidence="12 23" id="KW-0472">Membrane</keyword>
<dbReference type="KEGG" id="tmu:101348780"/>
<keyword evidence="9" id="KW-0965">Cell junction</keyword>
<comment type="function">
    <text evidence="20">Forms paracellular channels: coassembles with CLDN19 into tight junction strands with cation-selective channels through the strands, conveying epithelial permeability in a process known as paracellular tight junction permeability. Involved in the maintenance of ion gradients along the nephron. In the thick ascending limb (TAL) of Henle's loop, facilitates sodium paracellular permeability from the interstitial compartment to the lumen, contributing to the lumen-positive transepithelial potential that drives paracellular magnesium and calcium reabsorption.</text>
</comment>
<dbReference type="FunCoup" id="A0A2Y9DVX6">
    <property type="interactions" value="333"/>
</dbReference>
<dbReference type="STRING" id="127582.A0A2Y9DVX6"/>